<keyword evidence="2" id="KW-1133">Transmembrane helix</keyword>
<protein>
    <submittedName>
        <fullName evidence="3">Uncharacterized protein</fullName>
    </submittedName>
</protein>
<name>A0A414LBZ5_9BACE</name>
<reference evidence="3 4" key="1">
    <citation type="submission" date="2018-08" db="EMBL/GenBank/DDBJ databases">
        <title>A genome reference for cultivated species of the human gut microbiota.</title>
        <authorList>
            <person name="Zou Y."/>
            <person name="Xue W."/>
            <person name="Luo G."/>
        </authorList>
    </citation>
    <scope>NUCLEOTIDE SEQUENCE [LARGE SCALE GENOMIC DNA]</scope>
    <source>
        <strain evidence="3 4">AM27-17</strain>
    </source>
</reference>
<keyword evidence="2" id="KW-0472">Membrane</keyword>
<feature type="region of interest" description="Disordered" evidence="1">
    <location>
        <begin position="53"/>
        <end position="87"/>
    </location>
</feature>
<dbReference type="RefSeq" id="WP_118222029.1">
    <property type="nucleotide sequence ID" value="NZ_JADNIJ010000004.1"/>
</dbReference>
<sequence>MTEDHYPEWAQTICSWKYLWVVELALLLAIIILIITACRFYFQMKEAERFLKEDEEAGSDAAKQARKNKTERTKAGNEAGKSERQRR</sequence>
<organism evidence="3 4">
    <name type="scientific">Bacteroides intestinalis</name>
    <dbReference type="NCBI Taxonomy" id="329854"/>
    <lineage>
        <taxon>Bacteria</taxon>
        <taxon>Pseudomonadati</taxon>
        <taxon>Bacteroidota</taxon>
        <taxon>Bacteroidia</taxon>
        <taxon>Bacteroidales</taxon>
        <taxon>Bacteroidaceae</taxon>
        <taxon>Bacteroides</taxon>
    </lineage>
</organism>
<evidence type="ECO:0000256" key="2">
    <source>
        <dbReference type="SAM" id="Phobius"/>
    </source>
</evidence>
<dbReference type="AlphaFoldDB" id="A0A414LBZ5"/>
<feature type="compositionally biased region" description="Basic and acidic residues" evidence="1">
    <location>
        <begin position="68"/>
        <end position="87"/>
    </location>
</feature>
<comment type="caution">
    <text evidence="3">The sequence shown here is derived from an EMBL/GenBank/DDBJ whole genome shotgun (WGS) entry which is preliminary data.</text>
</comment>
<evidence type="ECO:0000313" key="3">
    <source>
        <dbReference type="EMBL" id="RHE92043.1"/>
    </source>
</evidence>
<proteinExistence type="predicted"/>
<accession>A0A414LBZ5</accession>
<evidence type="ECO:0000256" key="1">
    <source>
        <dbReference type="SAM" id="MobiDB-lite"/>
    </source>
</evidence>
<feature type="transmembrane region" description="Helical" evidence="2">
    <location>
        <begin position="20"/>
        <end position="42"/>
    </location>
</feature>
<evidence type="ECO:0000313" key="4">
    <source>
        <dbReference type="Proteomes" id="UP000285650"/>
    </source>
</evidence>
<gene>
    <name evidence="3" type="ORF">DW712_10770</name>
</gene>
<dbReference type="EMBL" id="QSKV01000006">
    <property type="protein sequence ID" value="RHE92043.1"/>
    <property type="molecule type" value="Genomic_DNA"/>
</dbReference>
<keyword evidence="2" id="KW-0812">Transmembrane</keyword>
<dbReference type="Proteomes" id="UP000285650">
    <property type="component" value="Unassembled WGS sequence"/>
</dbReference>